<gene>
    <name evidence="1" type="ORF">CPB84DRAFT_1670525</name>
</gene>
<keyword evidence="2" id="KW-1185">Reference proteome</keyword>
<protein>
    <submittedName>
        <fullName evidence="1">Uncharacterized protein</fullName>
    </submittedName>
</protein>
<comment type="caution">
    <text evidence="1">The sequence shown here is derived from an EMBL/GenBank/DDBJ whole genome shotgun (WGS) entry which is preliminary data.</text>
</comment>
<sequence length="326" mass="36352">CQETNPFTSTTCNFWHWRSDQPQSPLLPILGPSNQDFRPTPMNPASRSAITQGAPLTCRATGCRSTRIRKGCTSQMCKAHCIEADAGCPQVAHKVVRPHQALLSNRTLPLPPFSLQTSPAFMLLLPPLPTLSTQLRSTPEPLPHSPHFAIDPALSGIEVLPPPPLATRHTAPVFSSHMMDIFTEQMAEAQQQWERRSQKDALQIQSRERAKHTVLVYTFLNDNVELKAFEVQEGFVWPLFILNEAILCQAGLSLAPENTFDIFHKTLGHWTTVKIGHVIDITVSPQVFIKASDVCQCKDFTNLISSSIVTSPNIRTNLTRECAYIR</sequence>
<dbReference type="Proteomes" id="UP000724874">
    <property type="component" value="Unassembled WGS sequence"/>
</dbReference>
<organism evidence="1 2">
    <name type="scientific">Gymnopilus junonius</name>
    <name type="common">Spectacular rustgill mushroom</name>
    <name type="synonym">Gymnopilus spectabilis subsp. junonius</name>
    <dbReference type="NCBI Taxonomy" id="109634"/>
    <lineage>
        <taxon>Eukaryota</taxon>
        <taxon>Fungi</taxon>
        <taxon>Dikarya</taxon>
        <taxon>Basidiomycota</taxon>
        <taxon>Agaricomycotina</taxon>
        <taxon>Agaricomycetes</taxon>
        <taxon>Agaricomycetidae</taxon>
        <taxon>Agaricales</taxon>
        <taxon>Agaricineae</taxon>
        <taxon>Hymenogastraceae</taxon>
        <taxon>Gymnopilus</taxon>
    </lineage>
</organism>
<evidence type="ECO:0000313" key="2">
    <source>
        <dbReference type="Proteomes" id="UP000724874"/>
    </source>
</evidence>
<dbReference type="OrthoDB" id="2950077at2759"/>
<name>A0A9P5TVH8_GYMJU</name>
<reference evidence="1" key="1">
    <citation type="submission" date="2020-11" db="EMBL/GenBank/DDBJ databases">
        <authorList>
            <consortium name="DOE Joint Genome Institute"/>
            <person name="Ahrendt S."/>
            <person name="Riley R."/>
            <person name="Andreopoulos W."/>
            <person name="LaButti K."/>
            <person name="Pangilinan J."/>
            <person name="Ruiz-duenas F.J."/>
            <person name="Barrasa J.M."/>
            <person name="Sanchez-Garcia M."/>
            <person name="Camarero S."/>
            <person name="Miyauchi S."/>
            <person name="Serrano A."/>
            <person name="Linde D."/>
            <person name="Babiker R."/>
            <person name="Drula E."/>
            <person name="Ayuso-Fernandez I."/>
            <person name="Pacheco R."/>
            <person name="Padilla G."/>
            <person name="Ferreira P."/>
            <person name="Barriuso J."/>
            <person name="Kellner H."/>
            <person name="Castanera R."/>
            <person name="Alfaro M."/>
            <person name="Ramirez L."/>
            <person name="Pisabarro A.G."/>
            <person name="Kuo A."/>
            <person name="Tritt A."/>
            <person name="Lipzen A."/>
            <person name="He G."/>
            <person name="Yan M."/>
            <person name="Ng V."/>
            <person name="Cullen D."/>
            <person name="Martin F."/>
            <person name="Rosso M.-N."/>
            <person name="Henrissat B."/>
            <person name="Hibbett D."/>
            <person name="Martinez A.T."/>
            <person name="Grigoriev I.V."/>
        </authorList>
    </citation>
    <scope>NUCLEOTIDE SEQUENCE</scope>
    <source>
        <strain evidence="1">AH 44721</strain>
    </source>
</reference>
<evidence type="ECO:0000313" key="1">
    <source>
        <dbReference type="EMBL" id="KAF8913258.1"/>
    </source>
</evidence>
<feature type="non-terminal residue" evidence="1">
    <location>
        <position position="326"/>
    </location>
</feature>
<dbReference type="AlphaFoldDB" id="A0A9P5TVH8"/>
<dbReference type="EMBL" id="JADNYJ010000002">
    <property type="protein sequence ID" value="KAF8913258.1"/>
    <property type="molecule type" value="Genomic_DNA"/>
</dbReference>
<accession>A0A9P5TVH8</accession>
<proteinExistence type="predicted"/>